<evidence type="ECO:0000313" key="7">
    <source>
        <dbReference type="EMBL" id="MBL6449080.1"/>
    </source>
</evidence>
<comment type="caution">
    <text evidence="7">The sequence shown here is derived from an EMBL/GenBank/DDBJ whole genome shotgun (WGS) entry which is preliminary data.</text>
</comment>
<evidence type="ECO:0000256" key="3">
    <source>
        <dbReference type="ARBA" id="ARBA00022729"/>
    </source>
</evidence>
<comment type="similarity">
    <text evidence="2">Belongs to the SusD family.</text>
</comment>
<sequence>MKTLFSYILIISLFLTFGCSDLEEELNDGIAEGPDADVDVQQLLNGAYGNLRDLQSQDNLLVLTEHPTDEMAGPTRGRDWDDAGIWRVLHRHSWTTAHAFINNAWRTLNRNAFNAQQVLCSGATGSVAAQATFLRVFNDFLVLDNFGKIPRRACDENLLNPPSELLTRGEASAVLISELEAVLNDLPTDTDEPALATQNAARALLAKLYLNKAVYAATDAEGGAEEGPYNFAAADMDKVIAYVDGITGRNLDANYFDNFIPDNGNASDELIFVSQNTSGGAAGNARAYWFMTLHYNQNPSGWNGFVALSDLYNRFEQGDQRLHTDLPYLASNGSGLNAGLLVGQQYDVDGNPLEDRAGNPLVFTEDFNLLETGSNLEVTGIRAIKYPPDFTTEGDAPDNDFVFLRYADALLMKAEAIMRGGTSGETALDIVNQLRTIRGASTLVSLSEQDLLDERSRELYWEGWRRNDLVRFNSFLGTWQEKPSPSDKTRLLFPIPSEAISTNPELEQNPGY</sequence>
<feature type="domain" description="RagB/SusD" evidence="6">
    <location>
        <begin position="249"/>
        <end position="484"/>
    </location>
</feature>
<protein>
    <submittedName>
        <fullName evidence="7">RagB/SusD family nutrient uptake outer membrane protein</fullName>
    </submittedName>
</protein>
<dbReference type="EMBL" id="JAEUGD010000066">
    <property type="protein sequence ID" value="MBL6449080.1"/>
    <property type="molecule type" value="Genomic_DNA"/>
</dbReference>
<evidence type="ECO:0000259" key="6">
    <source>
        <dbReference type="Pfam" id="PF07980"/>
    </source>
</evidence>
<keyword evidence="8" id="KW-1185">Reference proteome</keyword>
<dbReference type="RefSeq" id="WP_202858610.1">
    <property type="nucleotide sequence ID" value="NZ_JAEUGD010000066.1"/>
</dbReference>
<dbReference type="Pfam" id="PF07980">
    <property type="entry name" value="SusD_RagB"/>
    <property type="match status" value="1"/>
</dbReference>
<evidence type="ECO:0000256" key="4">
    <source>
        <dbReference type="ARBA" id="ARBA00023136"/>
    </source>
</evidence>
<evidence type="ECO:0000313" key="8">
    <source>
        <dbReference type="Proteomes" id="UP000614216"/>
    </source>
</evidence>
<evidence type="ECO:0000256" key="2">
    <source>
        <dbReference type="ARBA" id="ARBA00006275"/>
    </source>
</evidence>
<dbReference type="SUPFAM" id="SSF48452">
    <property type="entry name" value="TPR-like"/>
    <property type="match status" value="1"/>
</dbReference>
<accession>A0A937FZM8</accession>
<dbReference type="Gene3D" id="1.25.40.390">
    <property type="match status" value="1"/>
</dbReference>
<proteinExistence type="inferred from homology"/>
<keyword evidence="3" id="KW-0732">Signal</keyword>
<dbReference type="Proteomes" id="UP000614216">
    <property type="component" value="Unassembled WGS sequence"/>
</dbReference>
<organism evidence="7 8">
    <name type="scientific">Fulvivirga marina</name>
    <dbReference type="NCBI Taxonomy" id="2494733"/>
    <lineage>
        <taxon>Bacteria</taxon>
        <taxon>Pseudomonadati</taxon>
        <taxon>Bacteroidota</taxon>
        <taxon>Cytophagia</taxon>
        <taxon>Cytophagales</taxon>
        <taxon>Fulvivirgaceae</taxon>
        <taxon>Fulvivirga</taxon>
    </lineage>
</organism>
<name>A0A937FZM8_9BACT</name>
<keyword evidence="4" id="KW-0472">Membrane</keyword>
<dbReference type="AlphaFoldDB" id="A0A937FZM8"/>
<reference evidence="7" key="1">
    <citation type="submission" date="2021-01" db="EMBL/GenBank/DDBJ databases">
        <title>Fulvivirga kasyanovii gen. nov., sp nov., a novel member of the phylum Bacteroidetes isolated from seawater in a mussel farm.</title>
        <authorList>
            <person name="Zhao L.-H."/>
            <person name="Wang Z.-J."/>
        </authorList>
    </citation>
    <scope>NUCLEOTIDE SEQUENCE</scope>
    <source>
        <strain evidence="7">29W222</strain>
    </source>
</reference>
<evidence type="ECO:0000256" key="5">
    <source>
        <dbReference type="ARBA" id="ARBA00023237"/>
    </source>
</evidence>
<dbReference type="InterPro" id="IPR011990">
    <property type="entry name" value="TPR-like_helical_dom_sf"/>
</dbReference>
<dbReference type="PROSITE" id="PS51257">
    <property type="entry name" value="PROKAR_LIPOPROTEIN"/>
    <property type="match status" value="1"/>
</dbReference>
<evidence type="ECO:0000256" key="1">
    <source>
        <dbReference type="ARBA" id="ARBA00004442"/>
    </source>
</evidence>
<keyword evidence="5" id="KW-0998">Cell outer membrane</keyword>
<dbReference type="InterPro" id="IPR012944">
    <property type="entry name" value="SusD_RagB_dom"/>
</dbReference>
<comment type="subcellular location">
    <subcellularLocation>
        <location evidence="1">Cell outer membrane</location>
    </subcellularLocation>
</comment>
<gene>
    <name evidence="7" type="ORF">JMN32_22400</name>
</gene>
<dbReference type="GO" id="GO:0009279">
    <property type="term" value="C:cell outer membrane"/>
    <property type="evidence" value="ECO:0007669"/>
    <property type="project" value="UniProtKB-SubCell"/>
</dbReference>